<evidence type="ECO:0000256" key="2">
    <source>
        <dbReference type="ARBA" id="ARBA00022771"/>
    </source>
</evidence>
<dbReference type="PROSITE" id="PS01358">
    <property type="entry name" value="ZF_RANBP2_1"/>
    <property type="match status" value="1"/>
</dbReference>
<evidence type="ECO:0000313" key="8">
    <source>
        <dbReference type="Proteomes" id="UP000036403"/>
    </source>
</evidence>
<reference evidence="7 8" key="1">
    <citation type="submission" date="2015-04" db="EMBL/GenBank/DDBJ databases">
        <title>Lasius niger genome sequencing.</title>
        <authorList>
            <person name="Konorov E.A."/>
            <person name="Nikitin M.A."/>
            <person name="Kirill M.V."/>
            <person name="Chang P."/>
        </authorList>
    </citation>
    <scope>NUCLEOTIDE SEQUENCE [LARGE SCALE GENOMIC DNA]</scope>
    <source>
        <tissue evidence="7">Whole</tissue>
    </source>
</reference>
<evidence type="ECO:0000256" key="4">
    <source>
        <dbReference type="PROSITE-ProRule" id="PRU00322"/>
    </source>
</evidence>
<keyword evidence="2 4" id="KW-0863">Zinc-finger</keyword>
<feature type="region of interest" description="Disordered" evidence="5">
    <location>
        <begin position="1"/>
        <end position="24"/>
    </location>
</feature>
<gene>
    <name evidence="7" type="ORF">RF55_6998</name>
</gene>
<comment type="caution">
    <text evidence="7">The sequence shown here is derived from an EMBL/GenBank/DDBJ whole genome shotgun (WGS) entry which is preliminary data.</text>
</comment>
<proteinExistence type="predicted"/>
<feature type="compositionally biased region" description="Polar residues" evidence="5">
    <location>
        <begin position="1"/>
        <end position="13"/>
    </location>
</feature>
<evidence type="ECO:0000256" key="1">
    <source>
        <dbReference type="ARBA" id="ARBA00022723"/>
    </source>
</evidence>
<dbReference type="OrthoDB" id="6367910at2759"/>
<dbReference type="PANTHER" id="PTHR46253">
    <property type="entry name" value="TGF-BETA-ACTIVATED KINASE 1 AND MAP3K7-BINDING PROTEIN TAB"/>
    <property type="match status" value="1"/>
</dbReference>
<dbReference type="SUPFAM" id="SSF90209">
    <property type="entry name" value="Ran binding protein zinc finger-like"/>
    <property type="match status" value="1"/>
</dbReference>
<keyword evidence="8" id="KW-1185">Reference proteome</keyword>
<dbReference type="Proteomes" id="UP000036403">
    <property type="component" value="Unassembled WGS sequence"/>
</dbReference>
<keyword evidence="7" id="KW-0808">Transferase</keyword>
<keyword evidence="3" id="KW-0862">Zinc</keyword>
<dbReference type="Gene3D" id="2.30.30.380">
    <property type="entry name" value="Zn-finger domain of Sec23/24"/>
    <property type="match status" value="1"/>
</dbReference>
<feature type="compositionally biased region" description="Pro residues" evidence="5">
    <location>
        <begin position="216"/>
        <end position="226"/>
    </location>
</feature>
<feature type="region of interest" description="Disordered" evidence="5">
    <location>
        <begin position="201"/>
        <end position="226"/>
    </location>
</feature>
<keyword evidence="1" id="KW-0479">Metal-binding</keyword>
<dbReference type="STRING" id="67767.A0A0J7KRI8"/>
<feature type="region of interest" description="Disordered" evidence="5">
    <location>
        <begin position="132"/>
        <end position="151"/>
    </location>
</feature>
<dbReference type="AlphaFoldDB" id="A0A0J7KRI8"/>
<sequence>MANSLLPSTQTSPQRPPVTEHQKKLIAEQLARKERLARELRAEKGRLEAMKKEVQALAKPVDPLVSPQELKRRLRSEIYMLQVECDRLADQVDQWSDRRVPLGETNEEFYQGIYTGQPLPSRPLLNPPPLPSQPPVWRSEQPTTIASDNERDGPSWVCTMCTFDNHPLMNKCEECDMPRLLNPSGSAGTVHGKLPGTTLLLSSSSPAATRCDREPPSIPLQPPRIE</sequence>
<dbReference type="EMBL" id="LBMM01003949">
    <property type="protein sequence ID" value="KMQ92958.1"/>
    <property type="molecule type" value="Genomic_DNA"/>
</dbReference>
<evidence type="ECO:0000313" key="7">
    <source>
        <dbReference type="EMBL" id="KMQ92958.1"/>
    </source>
</evidence>
<keyword evidence="7" id="KW-0418">Kinase</keyword>
<evidence type="ECO:0000259" key="6">
    <source>
        <dbReference type="PROSITE" id="PS50199"/>
    </source>
</evidence>
<dbReference type="PANTHER" id="PTHR46253:SF1">
    <property type="entry name" value="TAB2"/>
    <property type="match status" value="1"/>
</dbReference>
<dbReference type="GO" id="GO:0016301">
    <property type="term" value="F:kinase activity"/>
    <property type="evidence" value="ECO:0007669"/>
    <property type="project" value="UniProtKB-KW"/>
</dbReference>
<dbReference type="InterPro" id="IPR036443">
    <property type="entry name" value="Znf_RanBP2_sf"/>
</dbReference>
<dbReference type="PROSITE" id="PS50199">
    <property type="entry name" value="ZF_RANBP2_2"/>
    <property type="match status" value="1"/>
</dbReference>
<dbReference type="PaxDb" id="67767-A0A0J7KRI8"/>
<evidence type="ECO:0000256" key="3">
    <source>
        <dbReference type="ARBA" id="ARBA00022833"/>
    </source>
</evidence>
<dbReference type="GO" id="GO:0008270">
    <property type="term" value="F:zinc ion binding"/>
    <property type="evidence" value="ECO:0007669"/>
    <property type="project" value="UniProtKB-KW"/>
</dbReference>
<accession>A0A0J7KRI8</accession>
<evidence type="ECO:0000256" key="5">
    <source>
        <dbReference type="SAM" id="MobiDB-lite"/>
    </source>
</evidence>
<organism evidence="7 8">
    <name type="scientific">Lasius niger</name>
    <name type="common">Black garden ant</name>
    <dbReference type="NCBI Taxonomy" id="67767"/>
    <lineage>
        <taxon>Eukaryota</taxon>
        <taxon>Metazoa</taxon>
        <taxon>Ecdysozoa</taxon>
        <taxon>Arthropoda</taxon>
        <taxon>Hexapoda</taxon>
        <taxon>Insecta</taxon>
        <taxon>Pterygota</taxon>
        <taxon>Neoptera</taxon>
        <taxon>Endopterygota</taxon>
        <taxon>Hymenoptera</taxon>
        <taxon>Apocrita</taxon>
        <taxon>Aculeata</taxon>
        <taxon>Formicoidea</taxon>
        <taxon>Formicidae</taxon>
        <taxon>Formicinae</taxon>
        <taxon>Lasius</taxon>
        <taxon>Lasius</taxon>
    </lineage>
</organism>
<dbReference type="SMART" id="SM00547">
    <property type="entry name" value="ZnF_RBZ"/>
    <property type="match status" value="1"/>
</dbReference>
<dbReference type="InterPro" id="IPR001876">
    <property type="entry name" value="Znf_RanBP2"/>
</dbReference>
<name>A0A0J7KRI8_LASNI</name>
<feature type="domain" description="RanBP2-type" evidence="6">
    <location>
        <begin position="151"/>
        <end position="181"/>
    </location>
</feature>
<protein>
    <submittedName>
        <fullName evidence="7">Mitogen-activated protein kinase kinase kinase 7-interacting protein 2</fullName>
    </submittedName>
</protein>